<protein>
    <submittedName>
        <fullName evidence="6">Patatin-like phospholipase family protein</fullName>
    </submittedName>
</protein>
<name>A0ABS1U305_9PROT</name>
<feature type="active site" description="Nucleophile" evidence="4">
    <location>
        <position position="57"/>
    </location>
</feature>
<dbReference type="InterPro" id="IPR016035">
    <property type="entry name" value="Acyl_Trfase/lysoPLipase"/>
</dbReference>
<evidence type="ECO:0000256" key="4">
    <source>
        <dbReference type="PROSITE-ProRule" id="PRU01161"/>
    </source>
</evidence>
<dbReference type="SUPFAM" id="SSF52151">
    <property type="entry name" value="FabD/lysophospholipase-like"/>
    <property type="match status" value="1"/>
</dbReference>
<evidence type="ECO:0000259" key="5">
    <source>
        <dbReference type="PROSITE" id="PS51635"/>
    </source>
</evidence>
<keyword evidence="1 4" id="KW-0378">Hydrolase</keyword>
<dbReference type="InterPro" id="IPR002641">
    <property type="entry name" value="PNPLA_dom"/>
</dbReference>
<feature type="short sequence motif" description="DGA/G" evidence="4">
    <location>
        <begin position="217"/>
        <end position="219"/>
    </location>
</feature>
<reference evidence="6 7" key="1">
    <citation type="submission" date="2021-01" db="EMBL/GenBank/DDBJ databases">
        <title>Belnapia mucosa sp. nov. and Belnapia arida sp. nov., isolated from the Tabernas Desert (Almeria, Spain).</title>
        <authorList>
            <person name="Molina-Menor E."/>
            <person name="Vidal-Verdu A."/>
            <person name="Calonge A."/>
            <person name="Satari L."/>
            <person name="Pereto J."/>
            <person name="Porcar M."/>
        </authorList>
    </citation>
    <scope>NUCLEOTIDE SEQUENCE [LARGE SCALE GENOMIC DNA]</scope>
    <source>
        <strain evidence="6 7">T18</strain>
    </source>
</reference>
<dbReference type="Pfam" id="PF12536">
    <property type="entry name" value="DUF3734"/>
    <property type="match status" value="1"/>
</dbReference>
<dbReference type="PANTHER" id="PTHR14226:SF57">
    <property type="entry name" value="BLR7027 PROTEIN"/>
    <property type="match status" value="1"/>
</dbReference>
<dbReference type="Gene3D" id="3.40.1090.10">
    <property type="entry name" value="Cytosolic phospholipase A2 catalytic domain"/>
    <property type="match status" value="2"/>
</dbReference>
<evidence type="ECO:0000313" key="7">
    <source>
        <dbReference type="Proteomes" id="UP000660885"/>
    </source>
</evidence>
<accession>A0ABS1U305</accession>
<sequence length="384" mass="40505">MDMHHPNLAAETAPVPADPRRALVLSGGIALGAFEAGAYAAYEAAEGGAPPWVLGASAGALNAAIIAGNAPGQRVAALRRFWERAATEPMPLAAAIFGPPPDAGLWRRGYNQLSAMQTLLLGNPVLFRPRLMPEFGPAASLYELGPLMRLLPEFIDFDRLNGGEVRLTITATDVETGERVAFDTAAGARIGPEHLAASSALLPLFTPVEVEGRLLADGGISTNAPIDIVLDAPGTGPLQCLVVELFARSGRRPASLSAAVARAGDLAFGNQTRQALESRVREYRMRALIGRLAAELPPEREREAELAALLAHAEATVVLLNYHAAEDEAGAGKVFDFSRATLADRWAAGERGMHEVLGRLREPAAAAVLAPGLLLHEVEARSAR</sequence>
<proteinExistence type="predicted"/>
<feature type="active site" description="Proton acceptor" evidence="4">
    <location>
        <position position="217"/>
    </location>
</feature>
<evidence type="ECO:0000256" key="2">
    <source>
        <dbReference type="ARBA" id="ARBA00022963"/>
    </source>
</evidence>
<evidence type="ECO:0000256" key="3">
    <source>
        <dbReference type="ARBA" id="ARBA00023098"/>
    </source>
</evidence>
<feature type="domain" description="PNPLA" evidence="5">
    <location>
        <begin position="23"/>
        <end position="230"/>
    </location>
</feature>
<dbReference type="Pfam" id="PF01734">
    <property type="entry name" value="Patatin"/>
    <property type="match status" value="1"/>
</dbReference>
<keyword evidence="2 4" id="KW-0442">Lipid degradation</keyword>
<keyword evidence="3 4" id="KW-0443">Lipid metabolism</keyword>
<evidence type="ECO:0000256" key="1">
    <source>
        <dbReference type="ARBA" id="ARBA00022801"/>
    </source>
</evidence>
<keyword evidence="7" id="KW-1185">Reference proteome</keyword>
<dbReference type="InterPro" id="IPR050301">
    <property type="entry name" value="NTE"/>
</dbReference>
<dbReference type="PROSITE" id="PS51635">
    <property type="entry name" value="PNPLA"/>
    <property type="match status" value="1"/>
</dbReference>
<dbReference type="Proteomes" id="UP000660885">
    <property type="component" value="Unassembled WGS sequence"/>
</dbReference>
<comment type="caution">
    <text evidence="4">Lacks conserved residue(s) required for the propagation of feature annotation.</text>
</comment>
<dbReference type="RefSeq" id="WP_202832311.1">
    <property type="nucleotide sequence ID" value="NZ_JAETWB010000005.1"/>
</dbReference>
<gene>
    <name evidence="6" type="ORF">JMJ56_13605</name>
</gene>
<comment type="caution">
    <text evidence="6">The sequence shown here is derived from an EMBL/GenBank/DDBJ whole genome shotgun (WGS) entry which is preliminary data.</text>
</comment>
<dbReference type="InterPro" id="IPR021095">
    <property type="entry name" value="DUF3734"/>
</dbReference>
<feature type="short sequence motif" description="GXSXG" evidence="4">
    <location>
        <begin position="55"/>
        <end position="59"/>
    </location>
</feature>
<organism evidence="6 7">
    <name type="scientific">Belnapia arida</name>
    <dbReference type="NCBI Taxonomy" id="2804533"/>
    <lineage>
        <taxon>Bacteria</taxon>
        <taxon>Pseudomonadati</taxon>
        <taxon>Pseudomonadota</taxon>
        <taxon>Alphaproteobacteria</taxon>
        <taxon>Acetobacterales</taxon>
        <taxon>Roseomonadaceae</taxon>
        <taxon>Belnapia</taxon>
    </lineage>
</organism>
<evidence type="ECO:0000313" key="6">
    <source>
        <dbReference type="EMBL" id="MBL6079049.1"/>
    </source>
</evidence>
<dbReference type="PANTHER" id="PTHR14226">
    <property type="entry name" value="NEUROPATHY TARGET ESTERASE/SWISS CHEESE D.MELANOGASTER"/>
    <property type="match status" value="1"/>
</dbReference>
<dbReference type="EMBL" id="JAETWB010000005">
    <property type="protein sequence ID" value="MBL6079049.1"/>
    <property type="molecule type" value="Genomic_DNA"/>
</dbReference>